<accession>A0A9X0DCG5</accession>
<protein>
    <submittedName>
        <fullName evidence="2">Uncharacterized protein</fullName>
    </submittedName>
</protein>
<feature type="compositionally biased region" description="Acidic residues" evidence="1">
    <location>
        <begin position="11"/>
        <end position="34"/>
    </location>
</feature>
<feature type="region of interest" description="Disordered" evidence="1">
    <location>
        <begin position="1"/>
        <end position="45"/>
    </location>
</feature>
<keyword evidence="3" id="KW-1185">Reference proteome</keyword>
<gene>
    <name evidence="2" type="ORF">OS493_000710</name>
</gene>
<reference evidence="2" key="1">
    <citation type="submission" date="2023-01" db="EMBL/GenBank/DDBJ databases">
        <title>Genome assembly of the deep-sea coral Lophelia pertusa.</title>
        <authorList>
            <person name="Herrera S."/>
            <person name="Cordes E."/>
        </authorList>
    </citation>
    <scope>NUCLEOTIDE SEQUENCE</scope>
    <source>
        <strain evidence="2">USNM1676648</strain>
        <tissue evidence="2">Polyp</tissue>
    </source>
</reference>
<dbReference type="AlphaFoldDB" id="A0A9X0DCG5"/>
<organism evidence="2 3">
    <name type="scientific">Desmophyllum pertusum</name>
    <dbReference type="NCBI Taxonomy" id="174260"/>
    <lineage>
        <taxon>Eukaryota</taxon>
        <taxon>Metazoa</taxon>
        <taxon>Cnidaria</taxon>
        <taxon>Anthozoa</taxon>
        <taxon>Hexacorallia</taxon>
        <taxon>Scleractinia</taxon>
        <taxon>Caryophylliina</taxon>
        <taxon>Caryophylliidae</taxon>
        <taxon>Desmophyllum</taxon>
    </lineage>
</organism>
<proteinExistence type="predicted"/>
<evidence type="ECO:0000256" key="1">
    <source>
        <dbReference type="SAM" id="MobiDB-lite"/>
    </source>
</evidence>
<dbReference type="OrthoDB" id="6012729at2759"/>
<evidence type="ECO:0000313" key="2">
    <source>
        <dbReference type="EMBL" id="KAJ7394875.1"/>
    </source>
</evidence>
<sequence length="245" mass="27967">MIGLYFNNKDDVEEGDSEETGEVNYEIESESSEEETLRRRTRNEEKPTWGQIQALLETLDPLRDGDINVLGDENGDVAWTKWVHPHLTNGTKTPGTIISYLTSLEKFFIFITSNKYNRKEMPPLHGNFIVIFRETIPALKDWRATVDNETQDVQHRGHLRECDTLLTAADLDKLKASRPYVAGMKALMQAKVETDLSLQSFAGARDLLLVKFSLLVGSRPALWRTQLLRIIIPPRIKDKDGNKKN</sequence>
<name>A0A9X0DCG5_9CNID</name>
<evidence type="ECO:0000313" key="3">
    <source>
        <dbReference type="Proteomes" id="UP001163046"/>
    </source>
</evidence>
<dbReference type="EMBL" id="MU825396">
    <property type="protein sequence ID" value="KAJ7394875.1"/>
    <property type="molecule type" value="Genomic_DNA"/>
</dbReference>
<feature type="compositionally biased region" description="Basic and acidic residues" evidence="1">
    <location>
        <begin position="35"/>
        <end position="45"/>
    </location>
</feature>
<dbReference type="Proteomes" id="UP001163046">
    <property type="component" value="Unassembled WGS sequence"/>
</dbReference>
<comment type="caution">
    <text evidence="2">The sequence shown here is derived from an EMBL/GenBank/DDBJ whole genome shotgun (WGS) entry which is preliminary data.</text>
</comment>